<proteinExistence type="inferred from homology"/>
<gene>
    <name evidence="6" type="ORF">CG50_06310</name>
</gene>
<keyword evidence="4" id="KW-0233">DNA recombination</keyword>
<dbReference type="EMBL" id="JFZB01000027">
    <property type="protein sequence ID" value="KFI25161.1"/>
    <property type="molecule type" value="Genomic_DNA"/>
</dbReference>
<dbReference type="Gene3D" id="1.10.150.130">
    <property type="match status" value="1"/>
</dbReference>
<dbReference type="InterPro" id="IPR011010">
    <property type="entry name" value="DNA_brk_join_enz"/>
</dbReference>
<protein>
    <submittedName>
        <fullName evidence="6">Integrase</fullName>
    </submittedName>
</protein>
<organism evidence="6 7">
    <name type="scientific">Paenirhodobacter enshiensis</name>
    <dbReference type="NCBI Taxonomy" id="1105367"/>
    <lineage>
        <taxon>Bacteria</taxon>
        <taxon>Pseudomonadati</taxon>
        <taxon>Pseudomonadota</taxon>
        <taxon>Alphaproteobacteria</taxon>
        <taxon>Rhodobacterales</taxon>
        <taxon>Rhodobacter group</taxon>
        <taxon>Paenirhodobacter</taxon>
    </lineage>
</organism>
<reference evidence="6 7" key="1">
    <citation type="submission" date="2014-03" db="EMBL/GenBank/DDBJ databases">
        <title>Genome of Paenirhodobacter enshiensis DW2-9.</title>
        <authorList>
            <person name="Wang D."/>
            <person name="Wang G."/>
        </authorList>
    </citation>
    <scope>NUCLEOTIDE SEQUENCE [LARGE SCALE GENOMIC DNA]</scope>
    <source>
        <strain evidence="6 7">DW2-9</strain>
    </source>
</reference>
<dbReference type="PANTHER" id="PTHR30349">
    <property type="entry name" value="PHAGE INTEGRASE-RELATED"/>
    <property type="match status" value="1"/>
</dbReference>
<dbReference type="InterPro" id="IPR050090">
    <property type="entry name" value="Tyrosine_recombinase_XerCD"/>
</dbReference>
<dbReference type="InterPro" id="IPR013762">
    <property type="entry name" value="Integrase-like_cat_sf"/>
</dbReference>
<comment type="caution">
    <text evidence="6">The sequence shown here is derived from an EMBL/GenBank/DDBJ whole genome shotgun (WGS) entry which is preliminary data.</text>
</comment>
<dbReference type="GO" id="GO:0003677">
    <property type="term" value="F:DNA binding"/>
    <property type="evidence" value="ECO:0007669"/>
    <property type="project" value="UniProtKB-KW"/>
</dbReference>
<dbReference type="Pfam" id="PF00589">
    <property type="entry name" value="Phage_integrase"/>
    <property type="match status" value="1"/>
</dbReference>
<dbReference type="SUPFAM" id="SSF47823">
    <property type="entry name" value="lambda integrase-like, N-terminal domain"/>
    <property type="match status" value="1"/>
</dbReference>
<evidence type="ECO:0000313" key="7">
    <source>
        <dbReference type="Proteomes" id="UP000028824"/>
    </source>
</evidence>
<dbReference type="SUPFAM" id="SSF56349">
    <property type="entry name" value="DNA breaking-rejoining enzymes"/>
    <property type="match status" value="1"/>
</dbReference>
<dbReference type="PROSITE" id="PS51898">
    <property type="entry name" value="TYR_RECOMBINASE"/>
    <property type="match status" value="1"/>
</dbReference>
<keyword evidence="7" id="KW-1185">Reference proteome</keyword>
<sequence>MRAWERDLVYIAAWKAAVFGAPLAWPEDERVALRFVLDHSIDLTDRAGTSAHDAAMELIAAGLRRSLACPSPATLDRRIASWRAFHRMKNLPSPFEAPLIRQARAKARRAANHLPQPKSPRPVTRDLLNALIETCDGSLRGIRDRAMLMLGFASGGRRRSEITGLRREDIDLEEFDDRGLIWIRLLETKTTAKGEAPRLPLKGRAARALVAWIDRAAIADGALFRPVSRADRALVRPLGPDAMRLILRYRLKCAGLPEDYATPHGLRSGFLTQAALDGAPLQAAMRLSLHRSVTQAGRYYADVEIETNPATDLLD</sequence>
<feature type="domain" description="Tyr recombinase" evidence="5">
    <location>
        <begin position="118"/>
        <end position="313"/>
    </location>
</feature>
<evidence type="ECO:0000259" key="5">
    <source>
        <dbReference type="PROSITE" id="PS51898"/>
    </source>
</evidence>
<keyword evidence="3" id="KW-0238">DNA-binding</keyword>
<dbReference type="InterPro" id="IPR010998">
    <property type="entry name" value="Integrase_recombinase_N"/>
</dbReference>
<evidence type="ECO:0000256" key="2">
    <source>
        <dbReference type="ARBA" id="ARBA00022908"/>
    </source>
</evidence>
<evidence type="ECO:0000256" key="3">
    <source>
        <dbReference type="ARBA" id="ARBA00023125"/>
    </source>
</evidence>
<dbReference type="InterPro" id="IPR002104">
    <property type="entry name" value="Integrase_catalytic"/>
</dbReference>
<dbReference type="GO" id="GO:0006310">
    <property type="term" value="P:DNA recombination"/>
    <property type="evidence" value="ECO:0007669"/>
    <property type="project" value="UniProtKB-KW"/>
</dbReference>
<evidence type="ECO:0000256" key="4">
    <source>
        <dbReference type="ARBA" id="ARBA00023172"/>
    </source>
</evidence>
<accession>A0A086XT11</accession>
<keyword evidence="2" id="KW-0229">DNA integration</keyword>
<dbReference type="eggNOG" id="COG0582">
    <property type="taxonomic scope" value="Bacteria"/>
</dbReference>
<evidence type="ECO:0000256" key="1">
    <source>
        <dbReference type="ARBA" id="ARBA00008857"/>
    </source>
</evidence>
<dbReference type="Gene3D" id="1.10.443.10">
    <property type="entry name" value="Intergrase catalytic core"/>
    <property type="match status" value="1"/>
</dbReference>
<dbReference type="GO" id="GO:0015074">
    <property type="term" value="P:DNA integration"/>
    <property type="evidence" value="ECO:0007669"/>
    <property type="project" value="UniProtKB-KW"/>
</dbReference>
<comment type="similarity">
    <text evidence="1">Belongs to the 'phage' integrase family.</text>
</comment>
<dbReference type="Proteomes" id="UP000028824">
    <property type="component" value="Unassembled WGS sequence"/>
</dbReference>
<name>A0A086XT11_9RHOB</name>
<dbReference type="AlphaFoldDB" id="A0A086XT11"/>
<evidence type="ECO:0000313" key="6">
    <source>
        <dbReference type="EMBL" id="KFI25161.1"/>
    </source>
</evidence>
<dbReference type="PANTHER" id="PTHR30349:SF41">
    <property type="entry name" value="INTEGRASE_RECOMBINASE PROTEIN MJ0367-RELATED"/>
    <property type="match status" value="1"/>
</dbReference>